<sequence>MNNRPLIYLLALSAFFAGTAELVIAGIVDLIAENFNVSLAVSGQLVTVFSLSLALGSPIAIALTSKMNRKSLLLTTLACLTIGNLLAMLSGHIFALMMISRIVLGISAGVSTVVSLAIAANLVESEKRGGAIANVQAGFSISLVIGVPAGVLVASHWGWHAIFGALALANILILLLMVKMLPQIPRNQNAPKTQLTILRNPRVIGGLVVTFLNVLGYSICYTYISPYLQTSAHFSLTAISGILLLMGVCGTIGVRLGGYGSDRWGVNKTLFTMLAIHAATLLLFPFLATTAIGAVTGIIVWGISAWSTVPTIFVYMMSLVPESAETAISVNTSIFQIGIALGAVVGGLIVSGLSFSELGWIGGITVALGLISAVLMLSPGKLKATFSKA</sequence>
<feature type="transmembrane region" description="Helical" evidence="7">
    <location>
        <begin position="102"/>
        <end position="123"/>
    </location>
</feature>
<dbReference type="Gene3D" id="1.20.1250.20">
    <property type="entry name" value="MFS general substrate transporter like domains"/>
    <property type="match status" value="1"/>
</dbReference>
<feature type="transmembrane region" description="Helical" evidence="7">
    <location>
        <begin position="161"/>
        <end position="182"/>
    </location>
</feature>
<dbReference type="SUPFAM" id="SSF103473">
    <property type="entry name" value="MFS general substrate transporter"/>
    <property type="match status" value="1"/>
</dbReference>
<dbReference type="GO" id="GO:0022857">
    <property type="term" value="F:transmembrane transporter activity"/>
    <property type="evidence" value="ECO:0007669"/>
    <property type="project" value="InterPro"/>
</dbReference>
<dbReference type="Pfam" id="PF07690">
    <property type="entry name" value="MFS_1"/>
    <property type="match status" value="1"/>
</dbReference>
<evidence type="ECO:0000256" key="1">
    <source>
        <dbReference type="ARBA" id="ARBA00004651"/>
    </source>
</evidence>
<comment type="caution">
    <text evidence="9">The sequence shown here is derived from an EMBL/GenBank/DDBJ whole genome shotgun (WGS) entry which is preliminary data.</text>
</comment>
<comment type="subcellular location">
    <subcellularLocation>
        <location evidence="1">Cell membrane</location>
        <topology evidence="1">Multi-pass membrane protein</topology>
    </subcellularLocation>
</comment>
<feature type="transmembrane region" description="Helical" evidence="7">
    <location>
        <begin position="236"/>
        <end position="258"/>
    </location>
</feature>
<organism evidence="9 10">
    <name type="scientific">Cohnella zeiphila</name>
    <dbReference type="NCBI Taxonomy" id="2761120"/>
    <lineage>
        <taxon>Bacteria</taxon>
        <taxon>Bacillati</taxon>
        <taxon>Bacillota</taxon>
        <taxon>Bacilli</taxon>
        <taxon>Bacillales</taxon>
        <taxon>Paenibacillaceae</taxon>
        <taxon>Cohnella</taxon>
    </lineage>
</organism>
<dbReference type="PANTHER" id="PTHR43124:SF10">
    <property type="entry name" value="PURINE EFFLUX PUMP PBUE"/>
    <property type="match status" value="1"/>
</dbReference>
<feature type="transmembrane region" description="Helical" evidence="7">
    <location>
        <begin position="72"/>
        <end position="96"/>
    </location>
</feature>
<keyword evidence="4 7" id="KW-0812">Transmembrane</keyword>
<feature type="transmembrane region" description="Helical" evidence="7">
    <location>
        <begin position="332"/>
        <end position="353"/>
    </location>
</feature>
<dbReference type="CDD" id="cd17324">
    <property type="entry name" value="MFS_NepI_like"/>
    <property type="match status" value="1"/>
</dbReference>
<feature type="transmembrane region" description="Helical" evidence="7">
    <location>
        <begin position="270"/>
        <end position="292"/>
    </location>
</feature>
<accession>A0A7X0VUU6</accession>
<keyword evidence="10" id="KW-1185">Reference proteome</keyword>
<dbReference type="InterPro" id="IPR050189">
    <property type="entry name" value="MFS_Efflux_Transporters"/>
</dbReference>
<gene>
    <name evidence="9" type="ORF">H7C18_10565</name>
</gene>
<keyword evidence="6 7" id="KW-0472">Membrane</keyword>
<evidence type="ECO:0000313" key="10">
    <source>
        <dbReference type="Proteomes" id="UP000564644"/>
    </source>
</evidence>
<feature type="transmembrane region" description="Helical" evidence="7">
    <location>
        <begin position="298"/>
        <end position="320"/>
    </location>
</feature>
<dbReference type="AlphaFoldDB" id="A0A7X0VUU6"/>
<evidence type="ECO:0000256" key="6">
    <source>
        <dbReference type="ARBA" id="ARBA00023136"/>
    </source>
</evidence>
<evidence type="ECO:0000259" key="8">
    <source>
        <dbReference type="PROSITE" id="PS50850"/>
    </source>
</evidence>
<feature type="transmembrane region" description="Helical" evidence="7">
    <location>
        <begin position="135"/>
        <end position="155"/>
    </location>
</feature>
<feature type="transmembrane region" description="Helical" evidence="7">
    <location>
        <begin position="203"/>
        <end position="224"/>
    </location>
</feature>
<feature type="transmembrane region" description="Helical" evidence="7">
    <location>
        <begin position="41"/>
        <end position="63"/>
    </location>
</feature>
<evidence type="ECO:0000256" key="3">
    <source>
        <dbReference type="ARBA" id="ARBA00022475"/>
    </source>
</evidence>
<dbReference type="EMBL" id="JACJVO010000011">
    <property type="protein sequence ID" value="MBB6731349.1"/>
    <property type="molecule type" value="Genomic_DNA"/>
</dbReference>
<evidence type="ECO:0000256" key="4">
    <source>
        <dbReference type="ARBA" id="ARBA00022692"/>
    </source>
</evidence>
<evidence type="ECO:0000256" key="5">
    <source>
        <dbReference type="ARBA" id="ARBA00022989"/>
    </source>
</evidence>
<dbReference type="GO" id="GO:0005886">
    <property type="term" value="C:plasma membrane"/>
    <property type="evidence" value="ECO:0007669"/>
    <property type="project" value="UniProtKB-SubCell"/>
</dbReference>
<dbReference type="RefSeq" id="WP_185129021.1">
    <property type="nucleotide sequence ID" value="NZ_JACJVO010000011.1"/>
</dbReference>
<keyword evidence="2" id="KW-0813">Transport</keyword>
<dbReference type="PANTHER" id="PTHR43124">
    <property type="entry name" value="PURINE EFFLUX PUMP PBUE"/>
    <property type="match status" value="1"/>
</dbReference>
<evidence type="ECO:0000256" key="2">
    <source>
        <dbReference type="ARBA" id="ARBA00022448"/>
    </source>
</evidence>
<keyword evidence="5 7" id="KW-1133">Transmembrane helix</keyword>
<feature type="transmembrane region" description="Helical" evidence="7">
    <location>
        <begin position="359"/>
        <end position="378"/>
    </location>
</feature>
<protein>
    <submittedName>
        <fullName evidence="9">MFS transporter</fullName>
    </submittedName>
</protein>
<feature type="domain" description="Major facilitator superfamily (MFS) profile" evidence="8">
    <location>
        <begin position="6"/>
        <end position="381"/>
    </location>
</feature>
<keyword evidence="3" id="KW-1003">Cell membrane</keyword>
<dbReference type="InterPro" id="IPR011701">
    <property type="entry name" value="MFS"/>
</dbReference>
<evidence type="ECO:0000256" key="7">
    <source>
        <dbReference type="SAM" id="Phobius"/>
    </source>
</evidence>
<name>A0A7X0VUU6_9BACL</name>
<dbReference type="InterPro" id="IPR036259">
    <property type="entry name" value="MFS_trans_sf"/>
</dbReference>
<evidence type="ECO:0000313" key="9">
    <source>
        <dbReference type="EMBL" id="MBB6731349.1"/>
    </source>
</evidence>
<dbReference type="PROSITE" id="PS50850">
    <property type="entry name" value="MFS"/>
    <property type="match status" value="1"/>
</dbReference>
<reference evidence="9 10" key="1">
    <citation type="submission" date="2020-08" db="EMBL/GenBank/DDBJ databases">
        <title>Cohnella phylogeny.</title>
        <authorList>
            <person name="Dunlap C."/>
        </authorList>
    </citation>
    <scope>NUCLEOTIDE SEQUENCE [LARGE SCALE GENOMIC DNA]</scope>
    <source>
        <strain evidence="9 10">CBP 2801</strain>
    </source>
</reference>
<dbReference type="InterPro" id="IPR020846">
    <property type="entry name" value="MFS_dom"/>
</dbReference>
<proteinExistence type="predicted"/>
<dbReference type="Proteomes" id="UP000564644">
    <property type="component" value="Unassembled WGS sequence"/>
</dbReference>